<evidence type="ECO:0000313" key="1">
    <source>
        <dbReference type="EMBL" id="CRZ01920.1"/>
    </source>
</evidence>
<protein>
    <submittedName>
        <fullName evidence="1">Uncharacterized protein</fullName>
    </submittedName>
</protein>
<dbReference type="EMBL" id="HACM01001478">
    <property type="protein sequence ID" value="CRZ01920.1"/>
    <property type="molecule type" value="Transcribed_RNA"/>
</dbReference>
<organism evidence="1">
    <name type="scientific">Spongospora subterranea</name>
    <dbReference type="NCBI Taxonomy" id="70186"/>
    <lineage>
        <taxon>Eukaryota</taxon>
        <taxon>Sar</taxon>
        <taxon>Rhizaria</taxon>
        <taxon>Endomyxa</taxon>
        <taxon>Phytomyxea</taxon>
        <taxon>Plasmodiophorida</taxon>
        <taxon>Plasmodiophoridae</taxon>
        <taxon>Spongospora</taxon>
    </lineage>
</organism>
<dbReference type="SUPFAM" id="SSF50960">
    <property type="entry name" value="TolB, C-terminal domain"/>
    <property type="match status" value="1"/>
</dbReference>
<dbReference type="AlphaFoldDB" id="A0A0H5QIL5"/>
<name>A0A0H5QIL5_9EUKA</name>
<sequence length="268" mass="29946">MYLNIFEMIDLVHSLLAYQSSSRYVGLLELPVQQHRSTAIIGHGERIAHLLAAHDGKYLLTCDSRYHCLNLWRVDAERFRQTVQASATMHAYSDADLAIVRDYLAYAMLEDSAVANNVGEEITARHVVTVMRALGYFPSNADIVDIERELCYTQEPRAVLLEAPPTPDMLTFTIDVHMFVTLLVNHRPVNDDVTLATIGSALDALTEGQERERVIAALGSVGEIMKTEELVTCLKAIRPDLEPDSLPDTANAETFMDAWLDLGDQMKI</sequence>
<reference evidence="1" key="1">
    <citation type="submission" date="2015-04" db="EMBL/GenBank/DDBJ databases">
        <title>The genome sequence of the plant pathogenic Rhizarian Plasmodiophora brassicae reveals insights in its biotrophic life cycle and the origin of chitin synthesis.</title>
        <authorList>
            <person name="Schwelm A."/>
            <person name="Fogelqvist J."/>
            <person name="Knaust A."/>
            <person name="Julke S."/>
            <person name="Lilja T."/>
            <person name="Dhandapani V."/>
            <person name="Bonilla-Rosso G."/>
            <person name="Karlsson M."/>
            <person name="Shevchenko A."/>
            <person name="Choi S.R."/>
            <person name="Kim H.G."/>
            <person name="Park J.Y."/>
            <person name="Lim Y.P."/>
            <person name="Ludwig-Muller J."/>
            <person name="Dixelius C."/>
        </authorList>
    </citation>
    <scope>NUCLEOTIDE SEQUENCE</scope>
    <source>
        <tissue evidence="1">Potato root galls</tissue>
    </source>
</reference>
<dbReference type="EMBL" id="HACM01001479">
    <property type="protein sequence ID" value="CRZ01921.1"/>
    <property type="molecule type" value="Transcribed_RNA"/>
</dbReference>
<accession>A0A0H5QIL5</accession>
<proteinExistence type="predicted"/>